<keyword evidence="4" id="KW-0804">Transcription</keyword>
<dbReference type="AlphaFoldDB" id="A0A1H5YU03"/>
<dbReference type="PROSITE" id="PS50931">
    <property type="entry name" value="HTH_LYSR"/>
    <property type="match status" value="1"/>
</dbReference>
<dbReference type="InterPro" id="IPR036388">
    <property type="entry name" value="WH-like_DNA-bd_sf"/>
</dbReference>
<dbReference type="PANTHER" id="PTHR30427">
    <property type="entry name" value="TRANSCRIPTIONAL ACTIVATOR PROTEIN LYSR"/>
    <property type="match status" value="1"/>
</dbReference>
<evidence type="ECO:0000256" key="2">
    <source>
        <dbReference type="ARBA" id="ARBA00023015"/>
    </source>
</evidence>
<dbReference type="InterPro" id="IPR000847">
    <property type="entry name" value="LysR_HTH_N"/>
</dbReference>
<gene>
    <name evidence="6" type="ORF">SAMN04488115_10495</name>
</gene>
<dbReference type="Pfam" id="PF03466">
    <property type="entry name" value="LysR_substrate"/>
    <property type="match status" value="1"/>
</dbReference>
<evidence type="ECO:0000313" key="6">
    <source>
        <dbReference type="EMBL" id="SEG27601.1"/>
    </source>
</evidence>
<evidence type="ECO:0000259" key="5">
    <source>
        <dbReference type="PROSITE" id="PS50931"/>
    </source>
</evidence>
<proteinExistence type="inferred from homology"/>
<dbReference type="PRINTS" id="PR00039">
    <property type="entry name" value="HTHLYSR"/>
</dbReference>
<dbReference type="InterPro" id="IPR036390">
    <property type="entry name" value="WH_DNA-bd_sf"/>
</dbReference>
<dbReference type="GO" id="GO:0043565">
    <property type="term" value="F:sequence-specific DNA binding"/>
    <property type="evidence" value="ECO:0007669"/>
    <property type="project" value="TreeGrafter"/>
</dbReference>
<keyword evidence="3" id="KW-0238">DNA-binding</keyword>
<evidence type="ECO:0000313" key="7">
    <source>
        <dbReference type="Proteomes" id="UP000236743"/>
    </source>
</evidence>
<dbReference type="Gene3D" id="1.10.10.10">
    <property type="entry name" value="Winged helix-like DNA-binding domain superfamily/Winged helix DNA-binding domain"/>
    <property type="match status" value="1"/>
</dbReference>
<dbReference type="GO" id="GO:0010628">
    <property type="term" value="P:positive regulation of gene expression"/>
    <property type="evidence" value="ECO:0007669"/>
    <property type="project" value="TreeGrafter"/>
</dbReference>
<dbReference type="SUPFAM" id="SSF46785">
    <property type="entry name" value="Winged helix' DNA-binding domain"/>
    <property type="match status" value="1"/>
</dbReference>
<evidence type="ECO:0000256" key="4">
    <source>
        <dbReference type="ARBA" id="ARBA00023163"/>
    </source>
</evidence>
<dbReference type="InterPro" id="IPR005119">
    <property type="entry name" value="LysR_subst-bd"/>
</dbReference>
<keyword evidence="7" id="KW-1185">Reference proteome</keyword>
<dbReference type="Proteomes" id="UP000236743">
    <property type="component" value="Unassembled WGS sequence"/>
</dbReference>
<sequence>MASAMNVRQIEAFQAVMATGSVTRAGERLSISQPAVSQLIAQLERHCGFRLFDRQGSKIAPTREAEALYIEVQRMFIGVGQIARVATALRDQSWGSVSLAAFPAIARRVIPEILWSFCEAHPDTRFRLESMRSRSLIDAVAAQHVDIGLSILPGDRPEVESTHLHRLRGLCILPAAHRLAGREVIHARDLADENFISLGPQDHSRFMIDRIFDELKVPRKTRIEAGQSETTFSFVAANAGVAVVDPISVYNNDDKRIAVSRFEPAVEFDIWLIRPKAARPFNLVDKFVAFTLERLAAFVSDLDDTGTPPRV</sequence>
<dbReference type="EMBL" id="FNUY01000004">
    <property type="protein sequence ID" value="SEG27601.1"/>
    <property type="molecule type" value="Genomic_DNA"/>
</dbReference>
<dbReference type="SUPFAM" id="SSF53850">
    <property type="entry name" value="Periplasmic binding protein-like II"/>
    <property type="match status" value="1"/>
</dbReference>
<name>A0A1H5YU03_9HYPH</name>
<dbReference type="Gene3D" id="3.40.190.290">
    <property type="match status" value="1"/>
</dbReference>
<dbReference type="Pfam" id="PF00126">
    <property type="entry name" value="HTH_1"/>
    <property type="match status" value="1"/>
</dbReference>
<evidence type="ECO:0000256" key="1">
    <source>
        <dbReference type="ARBA" id="ARBA00009437"/>
    </source>
</evidence>
<dbReference type="GO" id="GO:0003700">
    <property type="term" value="F:DNA-binding transcription factor activity"/>
    <property type="evidence" value="ECO:0007669"/>
    <property type="project" value="InterPro"/>
</dbReference>
<evidence type="ECO:0000256" key="3">
    <source>
        <dbReference type="ARBA" id="ARBA00023125"/>
    </source>
</evidence>
<accession>A0A1H5YU03</accession>
<comment type="similarity">
    <text evidence="1">Belongs to the LysR transcriptional regulatory family.</text>
</comment>
<dbReference type="PANTHER" id="PTHR30427:SF1">
    <property type="entry name" value="TRANSCRIPTIONAL ACTIVATOR PROTEIN LYSR"/>
    <property type="match status" value="1"/>
</dbReference>
<keyword evidence="2" id="KW-0805">Transcription regulation</keyword>
<reference evidence="6 7" key="1">
    <citation type="submission" date="2016-10" db="EMBL/GenBank/DDBJ databases">
        <authorList>
            <person name="de Groot N.N."/>
        </authorList>
    </citation>
    <scope>NUCLEOTIDE SEQUENCE [LARGE SCALE GENOMIC DNA]</scope>
    <source>
        <strain evidence="6 7">DSM 26656</strain>
    </source>
</reference>
<feature type="domain" description="HTH lysR-type" evidence="5">
    <location>
        <begin position="5"/>
        <end position="62"/>
    </location>
</feature>
<protein>
    <submittedName>
        <fullName evidence="6">Transcriptional regulator, LysR family</fullName>
    </submittedName>
</protein>
<organism evidence="6 7">
    <name type="scientific">Bosea lathyri</name>
    <dbReference type="NCBI Taxonomy" id="1036778"/>
    <lineage>
        <taxon>Bacteria</taxon>
        <taxon>Pseudomonadati</taxon>
        <taxon>Pseudomonadota</taxon>
        <taxon>Alphaproteobacteria</taxon>
        <taxon>Hyphomicrobiales</taxon>
        <taxon>Boseaceae</taxon>
        <taxon>Bosea</taxon>
    </lineage>
</organism>